<evidence type="ECO:0000313" key="2">
    <source>
        <dbReference type="Proteomes" id="UP000320799"/>
    </source>
</evidence>
<proteinExistence type="predicted"/>
<organism evidence="1 2">
    <name type="scientific">Achromobacter phage Motura</name>
    <dbReference type="NCBI Taxonomy" id="2591403"/>
    <lineage>
        <taxon>Viruses</taxon>
        <taxon>Duplodnaviria</taxon>
        <taxon>Heunggongvirae</taxon>
        <taxon>Uroviricota</taxon>
        <taxon>Caudoviricetes</taxon>
        <taxon>Moturavirus</taxon>
        <taxon>Moturavirus motura</taxon>
    </lineage>
</organism>
<accession>A0A514CSE6</accession>
<evidence type="ECO:0000313" key="1">
    <source>
        <dbReference type="EMBL" id="QDH83396.1"/>
    </source>
</evidence>
<protein>
    <submittedName>
        <fullName evidence="1">Uncharacterized protein</fullName>
    </submittedName>
</protein>
<dbReference type="RefSeq" id="YP_009903921.1">
    <property type="nucleotide sequence ID" value="NC_049849.1"/>
</dbReference>
<sequence>MDIYVIVNKRKSVSTLEVSVPAYNHTMYVHRESLPLSRQVASMQTSRGEPQALTLDTVERIRDMQYPDGHIMTLEQLLADDSNDEDDFEDPVAEEAEAECASANPPLWYCRGFKSEEEYEEHQRSLQHRLDRSHAQAWLDHVSPKMDRPIKSVYDVQEEVFASTMQMALERPLVDVQCIIRPVVTYEVEVQKYTTTLADDSASAETSTVTFSELKLAHKFARENSNLDAYGRDHTLNESYKKTLLAVAALNNIMNPRTNDDGEETA</sequence>
<name>A0A514CSE6_9CAUD</name>
<reference evidence="1 2" key="1">
    <citation type="submission" date="2019-06" db="EMBL/GenBank/DDBJ databases">
        <authorList>
            <person name="Kincaid V.D."/>
            <person name="Fuller A."/>
            <person name="Hodges K."/>
            <person name="Bansal M."/>
            <person name="Essig J."/>
            <person name="Johnson A."/>
        </authorList>
    </citation>
    <scope>NUCLEOTIDE SEQUENCE [LARGE SCALE GENOMIC DNA]</scope>
</reference>
<dbReference type="KEGG" id="vg:56136197"/>
<dbReference type="EMBL" id="MN094788">
    <property type="protein sequence ID" value="QDH83396.1"/>
    <property type="molecule type" value="Genomic_DNA"/>
</dbReference>
<dbReference type="Proteomes" id="UP000320799">
    <property type="component" value="Segment"/>
</dbReference>
<keyword evidence="2" id="KW-1185">Reference proteome</keyword>
<dbReference type="GeneID" id="56136197"/>